<protein>
    <submittedName>
        <fullName evidence="2">Uncharacterized protein</fullName>
    </submittedName>
</protein>
<keyword evidence="3" id="KW-1185">Reference proteome</keyword>
<sequence>MKATHRSRWLSRSVSGLSSAGTNRRRRPSIPAPDLKSGSSESTVSTAVMPASLRWSGSAAAAAPPRVTSETTEQVRRWPLKVNLNLSSYTVTFFQIKRIYSVATLCLKSQTKQMNCILKAQFTAGSKCSFLIFFP</sequence>
<feature type="compositionally biased region" description="Polar residues" evidence="1">
    <location>
        <begin position="10"/>
        <end position="22"/>
    </location>
</feature>
<name>A0ABI7X4L2_FELCA</name>
<reference evidence="2 3" key="1">
    <citation type="submission" date="2021-02" db="EMBL/GenBank/DDBJ databases">
        <title>Safari Cat Assemblies.</title>
        <authorList>
            <person name="Bredemeyer K.R."/>
            <person name="Murphy W.J."/>
        </authorList>
    </citation>
    <scope>NUCLEOTIDE SEQUENCE [LARGE SCALE GENOMIC DNA]</scope>
</reference>
<proteinExistence type="predicted"/>
<evidence type="ECO:0000313" key="2">
    <source>
        <dbReference type="Ensembl" id="ENSFCTP00005016991.1"/>
    </source>
</evidence>
<dbReference type="Ensembl" id="ENSFCTT00005026188.1">
    <property type="protein sequence ID" value="ENSFCTP00005016991.1"/>
    <property type="gene ID" value="ENSFCTG00005009397.1"/>
</dbReference>
<evidence type="ECO:0000256" key="1">
    <source>
        <dbReference type="SAM" id="MobiDB-lite"/>
    </source>
</evidence>
<feature type="region of interest" description="Disordered" evidence="1">
    <location>
        <begin position="1"/>
        <end position="46"/>
    </location>
</feature>
<organism evidence="2 3">
    <name type="scientific">Felis catus</name>
    <name type="common">Cat</name>
    <name type="synonym">Felis silvestris catus</name>
    <dbReference type="NCBI Taxonomy" id="9685"/>
    <lineage>
        <taxon>Eukaryota</taxon>
        <taxon>Metazoa</taxon>
        <taxon>Chordata</taxon>
        <taxon>Craniata</taxon>
        <taxon>Vertebrata</taxon>
        <taxon>Euteleostomi</taxon>
        <taxon>Mammalia</taxon>
        <taxon>Eutheria</taxon>
        <taxon>Laurasiatheria</taxon>
        <taxon>Carnivora</taxon>
        <taxon>Feliformia</taxon>
        <taxon>Felidae</taxon>
        <taxon>Felinae</taxon>
        <taxon>Felis</taxon>
    </lineage>
</organism>
<feature type="compositionally biased region" description="Polar residues" evidence="1">
    <location>
        <begin position="37"/>
        <end position="46"/>
    </location>
</feature>
<evidence type="ECO:0000313" key="3">
    <source>
        <dbReference type="Proteomes" id="UP000823872"/>
    </source>
</evidence>
<reference evidence="2" key="3">
    <citation type="submission" date="2025-09" db="UniProtKB">
        <authorList>
            <consortium name="Ensembl"/>
        </authorList>
    </citation>
    <scope>IDENTIFICATION</scope>
    <source>
        <strain evidence="2">breed Abyssinian</strain>
    </source>
</reference>
<dbReference type="GeneTree" id="ENSGT00860000135883"/>
<reference evidence="2" key="2">
    <citation type="submission" date="2025-08" db="UniProtKB">
        <authorList>
            <consortium name="Ensembl"/>
        </authorList>
    </citation>
    <scope>IDENTIFICATION</scope>
    <source>
        <strain evidence="2">breed Abyssinian</strain>
    </source>
</reference>
<dbReference type="Proteomes" id="UP000823872">
    <property type="component" value="Chromosome F1"/>
</dbReference>
<accession>A0ABI7X4L2</accession>